<dbReference type="CDD" id="cd02503">
    <property type="entry name" value="MobA"/>
    <property type="match status" value="1"/>
</dbReference>
<evidence type="ECO:0000256" key="7">
    <source>
        <dbReference type="ARBA" id="ARBA00023150"/>
    </source>
</evidence>
<dbReference type="Proteomes" id="UP001610063">
    <property type="component" value="Unassembled WGS sequence"/>
</dbReference>
<dbReference type="Pfam" id="PF12804">
    <property type="entry name" value="NTP_transf_3"/>
    <property type="match status" value="1"/>
</dbReference>
<feature type="domain" description="MobA-like NTP transferase" evidence="8">
    <location>
        <begin position="4"/>
        <end position="145"/>
    </location>
</feature>
<proteinExistence type="predicted"/>
<gene>
    <name evidence="9" type="ORF">ACHKAR_19750</name>
</gene>
<evidence type="ECO:0000256" key="6">
    <source>
        <dbReference type="ARBA" id="ARBA00023134"/>
    </source>
</evidence>
<evidence type="ECO:0000256" key="4">
    <source>
        <dbReference type="ARBA" id="ARBA00022741"/>
    </source>
</evidence>
<dbReference type="InterPro" id="IPR029044">
    <property type="entry name" value="Nucleotide-diphossugar_trans"/>
</dbReference>
<accession>A0ABW7NDJ0</accession>
<dbReference type="InterPro" id="IPR025877">
    <property type="entry name" value="MobA-like_NTP_Trfase"/>
</dbReference>
<dbReference type="PANTHER" id="PTHR19136:SF81">
    <property type="entry name" value="MOLYBDENUM COFACTOR GUANYLYLTRANSFERASE"/>
    <property type="match status" value="1"/>
</dbReference>
<dbReference type="RefSeq" id="WP_395419100.1">
    <property type="nucleotide sequence ID" value="NZ_JBIPKE010000020.1"/>
</dbReference>
<keyword evidence="6" id="KW-0342">GTP-binding</keyword>
<keyword evidence="5" id="KW-0460">Magnesium</keyword>
<reference evidence="9 10" key="1">
    <citation type="journal article" date="2013" name="Int. J. Syst. Evol. Microbiol.">
        <title>Marinoscillum luteum sp. nov., isolated from marine sediment.</title>
        <authorList>
            <person name="Cha I.T."/>
            <person name="Park S.J."/>
            <person name="Kim S.J."/>
            <person name="Kim J.G."/>
            <person name="Jung M.Y."/>
            <person name="Shin K.S."/>
            <person name="Kwon K.K."/>
            <person name="Yang S.H."/>
            <person name="Seo Y.S."/>
            <person name="Rhee S.K."/>
        </authorList>
    </citation>
    <scope>NUCLEOTIDE SEQUENCE [LARGE SCALE GENOMIC DNA]</scope>
    <source>
        <strain evidence="9 10">KCTC 23939</strain>
    </source>
</reference>
<dbReference type="SUPFAM" id="SSF53448">
    <property type="entry name" value="Nucleotide-diphospho-sugar transferases"/>
    <property type="match status" value="1"/>
</dbReference>
<evidence type="ECO:0000259" key="8">
    <source>
        <dbReference type="Pfam" id="PF12804"/>
    </source>
</evidence>
<organism evidence="9 10">
    <name type="scientific">Marinoscillum luteum</name>
    <dbReference type="NCBI Taxonomy" id="861051"/>
    <lineage>
        <taxon>Bacteria</taxon>
        <taxon>Pseudomonadati</taxon>
        <taxon>Bacteroidota</taxon>
        <taxon>Cytophagia</taxon>
        <taxon>Cytophagales</taxon>
        <taxon>Reichenbachiellaceae</taxon>
        <taxon>Marinoscillum</taxon>
    </lineage>
</organism>
<keyword evidence="3" id="KW-0479">Metal-binding</keyword>
<name>A0ABW7NDJ0_9BACT</name>
<evidence type="ECO:0000256" key="2">
    <source>
        <dbReference type="ARBA" id="ARBA00022679"/>
    </source>
</evidence>
<dbReference type="EMBL" id="JBIPKE010000020">
    <property type="protein sequence ID" value="MFH6985697.1"/>
    <property type="molecule type" value="Genomic_DNA"/>
</dbReference>
<evidence type="ECO:0000313" key="10">
    <source>
        <dbReference type="Proteomes" id="UP001610063"/>
    </source>
</evidence>
<dbReference type="EC" id="2.7.7.77" evidence="9"/>
<evidence type="ECO:0000313" key="9">
    <source>
        <dbReference type="EMBL" id="MFH6985697.1"/>
    </source>
</evidence>
<evidence type="ECO:0000256" key="1">
    <source>
        <dbReference type="ARBA" id="ARBA00022490"/>
    </source>
</evidence>
<dbReference type="Gene3D" id="3.90.550.10">
    <property type="entry name" value="Spore Coat Polysaccharide Biosynthesis Protein SpsA, Chain A"/>
    <property type="match status" value="1"/>
</dbReference>
<keyword evidence="2 9" id="KW-0808">Transferase</keyword>
<dbReference type="PANTHER" id="PTHR19136">
    <property type="entry name" value="MOLYBDENUM COFACTOR GUANYLYLTRANSFERASE"/>
    <property type="match status" value="1"/>
</dbReference>
<keyword evidence="1" id="KW-0963">Cytoplasm</keyword>
<dbReference type="InterPro" id="IPR013482">
    <property type="entry name" value="Molybde_CF_guanTrfase"/>
</dbReference>
<protein>
    <submittedName>
        <fullName evidence="9">Molybdenum cofactor guanylyltransferase</fullName>
        <ecNumber evidence="9">2.7.7.77</ecNumber>
    </submittedName>
</protein>
<evidence type="ECO:0000256" key="3">
    <source>
        <dbReference type="ARBA" id="ARBA00022723"/>
    </source>
</evidence>
<keyword evidence="10" id="KW-1185">Reference proteome</keyword>
<keyword evidence="7" id="KW-0501">Molybdenum cofactor biosynthesis</keyword>
<evidence type="ECO:0000256" key="5">
    <source>
        <dbReference type="ARBA" id="ARBA00022842"/>
    </source>
</evidence>
<sequence>MIKCLILTGGESSRMGEEKYLLEDNGAPQYQHLYEMLTAQGLPVYISCNERQAEVIPDTYNKLVDAYDQIGPIGGLATAIAEDAKSSWLVVACDLMGLTPEAVTELISANAPEYDIITYQHPESRFYETTLTIYNPGAFIVLKRAIRKEVYSLQDILKKCATKAIEGSAGFLVNVNTREDRDTSRGSFL</sequence>
<keyword evidence="4" id="KW-0547">Nucleotide-binding</keyword>
<keyword evidence="9" id="KW-0548">Nucleotidyltransferase</keyword>
<dbReference type="GO" id="GO:0061603">
    <property type="term" value="F:molybdenum cofactor guanylyltransferase activity"/>
    <property type="evidence" value="ECO:0007669"/>
    <property type="project" value="UniProtKB-EC"/>
</dbReference>
<comment type="caution">
    <text evidence="9">The sequence shown here is derived from an EMBL/GenBank/DDBJ whole genome shotgun (WGS) entry which is preliminary data.</text>
</comment>